<feature type="DNA-binding region" description="H-T-H motif" evidence="4">
    <location>
        <begin position="30"/>
        <end position="49"/>
    </location>
</feature>
<reference evidence="6 7" key="1">
    <citation type="submission" date="2017-11" db="EMBL/GenBank/DDBJ databases">
        <title>Genomic Encyclopedia of Archaeal and Bacterial Type Strains, Phase II (KMG-II): From Individual Species to Whole Genera.</title>
        <authorList>
            <person name="Goeker M."/>
        </authorList>
    </citation>
    <scope>NUCLEOTIDE SEQUENCE [LARGE SCALE GENOMIC DNA]</scope>
    <source>
        <strain evidence="6 7">DSM 27393</strain>
    </source>
</reference>
<dbReference type="Gene3D" id="1.10.357.10">
    <property type="entry name" value="Tetracycline Repressor, domain 2"/>
    <property type="match status" value="1"/>
</dbReference>
<accession>A0A2M9CP06</accession>
<gene>
    <name evidence="6" type="ORF">CLV46_3208</name>
</gene>
<evidence type="ECO:0000256" key="1">
    <source>
        <dbReference type="ARBA" id="ARBA00023015"/>
    </source>
</evidence>
<dbReference type="SUPFAM" id="SSF46689">
    <property type="entry name" value="Homeodomain-like"/>
    <property type="match status" value="1"/>
</dbReference>
<dbReference type="InterPro" id="IPR001647">
    <property type="entry name" value="HTH_TetR"/>
</dbReference>
<evidence type="ECO:0000259" key="5">
    <source>
        <dbReference type="PROSITE" id="PS50977"/>
    </source>
</evidence>
<sequence length="188" mass="20280">MAGRPRSFDRAAALETAMREFWGRGYAGVTTAQLASAIGINQPSLYAAFGDKATLFAEASDLYATNLDRSLGEALAARHVRAAMAALLRSAVLNFTREDAPHGCLIMREPLLAERRRATREAILRRFEAAVADGEVRNTDEARALADYVNGVLAGIAARALDGAKRDELQRIADLALEALPRTNVVTP</sequence>
<feature type="domain" description="HTH tetR-type" evidence="5">
    <location>
        <begin position="7"/>
        <end position="67"/>
    </location>
</feature>
<keyword evidence="7" id="KW-1185">Reference proteome</keyword>
<evidence type="ECO:0000256" key="2">
    <source>
        <dbReference type="ARBA" id="ARBA00023125"/>
    </source>
</evidence>
<evidence type="ECO:0000256" key="3">
    <source>
        <dbReference type="ARBA" id="ARBA00023163"/>
    </source>
</evidence>
<dbReference type="PROSITE" id="PS50977">
    <property type="entry name" value="HTH_TETR_2"/>
    <property type="match status" value="1"/>
</dbReference>
<keyword evidence="1" id="KW-0805">Transcription regulation</keyword>
<dbReference type="PROSITE" id="PS01081">
    <property type="entry name" value="HTH_TETR_1"/>
    <property type="match status" value="1"/>
</dbReference>
<dbReference type="GO" id="GO:0003677">
    <property type="term" value="F:DNA binding"/>
    <property type="evidence" value="ECO:0007669"/>
    <property type="project" value="UniProtKB-UniRule"/>
</dbReference>
<dbReference type="PANTHER" id="PTHR47506">
    <property type="entry name" value="TRANSCRIPTIONAL REGULATORY PROTEIN"/>
    <property type="match status" value="1"/>
</dbReference>
<dbReference type="PANTHER" id="PTHR47506:SF1">
    <property type="entry name" value="HTH-TYPE TRANSCRIPTIONAL REGULATOR YJDC"/>
    <property type="match status" value="1"/>
</dbReference>
<proteinExistence type="predicted"/>
<comment type="caution">
    <text evidence="6">The sequence shown here is derived from an EMBL/GenBank/DDBJ whole genome shotgun (WGS) entry which is preliminary data.</text>
</comment>
<evidence type="ECO:0000256" key="4">
    <source>
        <dbReference type="PROSITE-ProRule" id="PRU00335"/>
    </source>
</evidence>
<dbReference type="EMBL" id="PGFF01000001">
    <property type="protein sequence ID" value="PJJ73614.1"/>
    <property type="molecule type" value="Genomic_DNA"/>
</dbReference>
<dbReference type="OrthoDB" id="9805134at2"/>
<dbReference type="SUPFAM" id="SSF48498">
    <property type="entry name" value="Tetracyclin repressor-like, C-terminal domain"/>
    <property type="match status" value="1"/>
</dbReference>
<dbReference type="Proteomes" id="UP000228758">
    <property type="component" value="Unassembled WGS sequence"/>
</dbReference>
<evidence type="ECO:0000313" key="7">
    <source>
        <dbReference type="Proteomes" id="UP000228758"/>
    </source>
</evidence>
<dbReference type="InterPro" id="IPR009057">
    <property type="entry name" value="Homeodomain-like_sf"/>
</dbReference>
<dbReference type="AlphaFoldDB" id="A0A2M9CP06"/>
<protein>
    <submittedName>
        <fullName evidence="6">Regulatory TetR family protein</fullName>
    </submittedName>
</protein>
<dbReference type="Pfam" id="PF00440">
    <property type="entry name" value="TetR_N"/>
    <property type="match status" value="1"/>
</dbReference>
<name>A0A2M9CP06_9MICO</name>
<keyword evidence="2 4" id="KW-0238">DNA-binding</keyword>
<dbReference type="InterPro" id="IPR023772">
    <property type="entry name" value="DNA-bd_HTH_TetR-type_CS"/>
</dbReference>
<organism evidence="6 7">
    <name type="scientific">Diaminobutyricimonas aerilata</name>
    <dbReference type="NCBI Taxonomy" id="1162967"/>
    <lineage>
        <taxon>Bacteria</taxon>
        <taxon>Bacillati</taxon>
        <taxon>Actinomycetota</taxon>
        <taxon>Actinomycetes</taxon>
        <taxon>Micrococcales</taxon>
        <taxon>Microbacteriaceae</taxon>
        <taxon>Diaminobutyricimonas</taxon>
    </lineage>
</organism>
<evidence type="ECO:0000313" key="6">
    <source>
        <dbReference type="EMBL" id="PJJ73614.1"/>
    </source>
</evidence>
<dbReference type="InterPro" id="IPR036271">
    <property type="entry name" value="Tet_transcr_reg_TetR-rel_C_sf"/>
</dbReference>
<keyword evidence="3" id="KW-0804">Transcription</keyword>
<dbReference type="RefSeq" id="WP_100365677.1">
    <property type="nucleotide sequence ID" value="NZ_PGFF01000001.1"/>
</dbReference>
<dbReference type="Gene3D" id="1.10.10.60">
    <property type="entry name" value="Homeodomain-like"/>
    <property type="match status" value="1"/>
</dbReference>